<gene>
    <name evidence="1" type="ORF">D9619_012154</name>
</gene>
<proteinExistence type="predicted"/>
<organism evidence="1 2">
    <name type="scientific">Psilocybe cf. subviscida</name>
    <dbReference type="NCBI Taxonomy" id="2480587"/>
    <lineage>
        <taxon>Eukaryota</taxon>
        <taxon>Fungi</taxon>
        <taxon>Dikarya</taxon>
        <taxon>Basidiomycota</taxon>
        <taxon>Agaricomycotina</taxon>
        <taxon>Agaricomycetes</taxon>
        <taxon>Agaricomycetidae</taxon>
        <taxon>Agaricales</taxon>
        <taxon>Agaricineae</taxon>
        <taxon>Strophariaceae</taxon>
        <taxon>Psilocybe</taxon>
    </lineage>
</organism>
<accession>A0A8H5B7V2</accession>
<evidence type="ECO:0000313" key="2">
    <source>
        <dbReference type="Proteomes" id="UP000567179"/>
    </source>
</evidence>
<dbReference type="Proteomes" id="UP000567179">
    <property type="component" value="Unassembled WGS sequence"/>
</dbReference>
<sequence length="102" mass="10970">MSSTRVALPSIALVLSASDQAPVHRGPPVLESRADVSPRLINSADPLDSFNAVHSGGANDAVIDIPHQLEEEYMDLVESIGDEPVNRNAILAELKVYTLRLL</sequence>
<dbReference type="AlphaFoldDB" id="A0A8H5B7V2"/>
<protein>
    <submittedName>
        <fullName evidence="1">Uncharacterized protein</fullName>
    </submittedName>
</protein>
<evidence type="ECO:0000313" key="1">
    <source>
        <dbReference type="EMBL" id="KAF5318197.1"/>
    </source>
</evidence>
<name>A0A8H5B7V2_9AGAR</name>
<keyword evidence="2" id="KW-1185">Reference proteome</keyword>
<dbReference type="EMBL" id="JAACJJ010000031">
    <property type="protein sequence ID" value="KAF5318197.1"/>
    <property type="molecule type" value="Genomic_DNA"/>
</dbReference>
<reference evidence="1 2" key="1">
    <citation type="journal article" date="2020" name="ISME J.">
        <title>Uncovering the hidden diversity of litter-decomposition mechanisms in mushroom-forming fungi.</title>
        <authorList>
            <person name="Floudas D."/>
            <person name="Bentzer J."/>
            <person name="Ahren D."/>
            <person name="Johansson T."/>
            <person name="Persson P."/>
            <person name="Tunlid A."/>
        </authorList>
    </citation>
    <scope>NUCLEOTIDE SEQUENCE [LARGE SCALE GENOMIC DNA]</scope>
    <source>
        <strain evidence="1 2">CBS 101986</strain>
    </source>
</reference>
<comment type="caution">
    <text evidence="1">The sequence shown here is derived from an EMBL/GenBank/DDBJ whole genome shotgun (WGS) entry which is preliminary data.</text>
</comment>